<dbReference type="AlphaFoldDB" id="A0A811KYK5"/>
<evidence type="ECO:0008006" key="5">
    <source>
        <dbReference type="Google" id="ProtNLM"/>
    </source>
</evidence>
<proteinExistence type="predicted"/>
<evidence type="ECO:0000256" key="1">
    <source>
        <dbReference type="ARBA" id="ARBA00004123"/>
    </source>
</evidence>
<dbReference type="EMBL" id="CAJFDH010000004">
    <property type="protein sequence ID" value="CAD5220920.1"/>
    <property type="molecule type" value="Genomic_DNA"/>
</dbReference>
<dbReference type="Gene3D" id="3.30.420.10">
    <property type="entry name" value="Ribonuclease H-like superfamily/Ribonuclease H"/>
    <property type="match status" value="1"/>
</dbReference>
<dbReference type="Pfam" id="PF13551">
    <property type="entry name" value="HTH_29"/>
    <property type="match status" value="1"/>
</dbReference>
<protein>
    <recommendedName>
        <fullName evidence="5">Paired domain-containing protein</fullName>
    </recommendedName>
</protein>
<comment type="subcellular location">
    <subcellularLocation>
        <location evidence="1">Nucleus</location>
    </subcellularLocation>
</comment>
<gene>
    <name evidence="3" type="ORF">BOKJ2_LOCUS9185</name>
</gene>
<dbReference type="GO" id="GO:0005634">
    <property type="term" value="C:nucleus"/>
    <property type="evidence" value="ECO:0007669"/>
    <property type="project" value="UniProtKB-SubCell"/>
</dbReference>
<name>A0A811KYK5_9BILA</name>
<keyword evidence="4" id="KW-1185">Reference proteome</keyword>
<feature type="region of interest" description="Disordered" evidence="2">
    <location>
        <begin position="66"/>
        <end position="87"/>
    </location>
</feature>
<sequence length="259" mass="30093">MRGAIIKLHKEGRRQCDIAKSLNIGKATVSKVVRRYVELGHDDDRPRSGRPATVNTRANRQWTKKRFMRNPRTPHTNPQNDRHYSTEPPRDLAIVEHRQHPRGIMVWAGVCTSGKTSLIFVDKGVKINKEVYQKDILEAVVLPWSREHFKNTKWTFQQDSAPAHKAKTTQEWCRTHFPVFTTSAEWLPYSPDLNPMNYSSWLILEARVCCRRHQTLESLKQALIEEWDKLSPQDLRPIAENFVKHLRLCVAAKGGHFET</sequence>
<dbReference type="PANTHER" id="PTHR46068:SF1">
    <property type="entry name" value="TRANSPOSASE IS30-LIKE HTH DOMAIN-CONTAINING PROTEIN"/>
    <property type="match status" value="1"/>
</dbReference>
<dbReference type="OrthoDB" id="7228891at2759"/>
<dbReference type="InterPro" id="IPR036388">
    <property type="entry name" value="WH-like_DNA-bd_sf"/>
</dbReference>
<organism evidence="3 4">
    <name type="scientific">Bursaphelenchus okinawaensis</name>
    <dbReference type="NCBI Taxonomy" id="465554"/>
    <lineage>
        <taxon>Eukaryota</taxon>
        <taxon>Metazoa</taxon>
        <taxon>Ecdysozoa</taxon>
        <taxon>Nematoda</taxon>
        <taxon>Chromadorea</taxon>
        <taxon>Rhabditida</taxon>
        <taxon>Tylenchina</taxon>
        <taxon>Tylenchomorpha</taxon>
        <taxon>Aphelenchoidea</taxon>
        <taxon>Aphelenchoididae</taxon>
        <taxon>Bursaphelenchus</taxon>
    </lineage>
</organism>
<dbReference type="GO" id="GO:0003676">
    <property type="term" value="F:nucleic acid binding"/>
    <property type="evidence" value="ECO:0007669"/>
    <property type="project" value="InterPro"/>
</dbReference>
<reference evidence="3" key="1">
    <citation type="submission" date="2020-09" db="EMBL/GenBank/DDBJ databases">
        <authorList>
            <person name="Kikuchi T."/>
        </authorList>
    </citation>
    <scope>NUCLEOTIDE SEQUENCE</scope>
    <source>
        <strain evidence="3">SH1</strain>
    </source>
</reference>
<dbReference type="EMBL" id="CAJFCW020000004">
    <property type="protein sequence ID" value="CAG9114304.1"/>
    <property type="molecule type" value="Genomic_DNA"/>
</dbReference>
<dbReference type="Gene3D" id="1.10.10.10">
    <property type="entry name" value="Winged helix-like DNA-binding domain superfamily/Winged helix DNA-binding domain"/>
    <property type="match status" value="1"/>
</dbReference>
<evidence type="ECO:0000313" key="3">
    <source>
        <dbReference type="EMBL" id="CAD5220920.1"/>
    </source>
</evidence>
<dbReference type="PANTHER" id="PTHR46068">
    <property type="entry name" value="PROTEIN CBG27172"/>
    <property type="match status" value="1"/>
</dbReference>
<dbReference type="Proteomes" id="UP000783686">
    <property type="component" value="Unassembled WGS sequence"/>
</dbReference>
<accession>A0A811KYK5</accession>
<dbReference type="InterPro" id="IPR009057">
    <property type="entry name" value="Homeodomain-like_sf"/>
</dbReference>
<comment type="caution">
    <text evidence="3">The sequence shown here is derived from an EMBL/GenBank/DDBJ whole genome shotgun (WGS) entry which is preliminary data.</text>
</comment>
<evidence type="ECO:0000313" key="4">
    <source>
        <dbReference type="Proteomes" id="UP000614601"/>
    </source>
</evidence>
<dbReference type="SUPFAM" id="SSF46689">
    <property type="entry name" value="Homeodomain-like"/>
    <property type="match status" value="1"/>
</dbReference>
<dbReference type="Proteomes" id="UP000614601">
    <property type="component" value="Unassembled WGS sequence"/>
</dbReference>
<dbReference type="InterPro" id="IPR036397">
    <property type="entry name" value="RNaseH_sf"/>
</dbReference>
<evidence type="ECO:0000256" key="2">
    <source>
        <dbReference type="SAM" id="MobiDB-lite"/>
    </source>
</evidence>